<comment type="caution">
    <text evidence="1">The sequence shown here is derived from an EMBL/GenBank/DDBJ whole genome shotgun (WGS) entry which is preliminary data.</text>
</comment>
<proteinExistence type="predicted"/>
<sequence>MEKVDIFDQEIGRAAIECNGNLVVVFNGKKAFWFKEQIESFVKEHPEAPLPLSVFCVTVSKVGEPCKYKSTGNSFSFVARSVSRREALSEY</sequence>
<dbReference type="Proteomes" id="UP000283872">
    <property type="component" value="Unassembled WGS sequence"/>
</dbReference>
<dbReference type="EMBL" id="QRVA01000009">
    <property type="protein sequence ID" value="RGS17045.1"/>
    <property type="molecule type" value="Genomic_DNA"/>
</dbReference>
<name>A0A3E5E7D7_9BACT</name>
<dbReference type="RefSeq" id="WP_117586518.1">
    <property type="nucleotide sequence ID" value="NZ_CP042464.1"/>
</dbReference>
<evidence type="ECO:0000313" key="1">
    <source>
        <dbReference type="EMBL" id="RGS17045.1"/>
    </source>
</evidence>
<gene>
    <name evidence="1" type="ORF">DWY11_05310</name>
</gene>
<protein>
    <submittedName>
        <fullName evidence="1">Uncharacterized protein</fullName>
    </submittedName>
</protein>
<dbReference type="AlphaFoldDB" id="A0A3E5E7D7"/>
<accession>A0A3E5E7D7</accession>
<reference evidence="1 2" key="1">
    <citation type="submission" date="2018-08" db="EMBL/GenBank/DDBJ databases">
        <title>A genome reference for cultivated species of the human gut microbiota.</title>
        <authorList>
            <person name="Zou Y."/>
            <person name="Xue W."/>
            <person name="Luo G."/>
        </authorList>
    </citation>
    <scope>NUCLEOTIDE SEQUENCE [LARGE SCALE GENOMIC DNA]</scope>
    <source>
        <strain evidence="1 2">AF24-12</strain>
    </source>
</reference>
<evidence type="ECO:0000313" key="2">
    <source>
        <dbReference type="Proteomes" id="UP000283872"/>
    </source>
</evidence>
<organism evidence="1 2">
    <name type="scientific">Segatella copri</name>
    <dbReference type="NCBI Taxonomy" id="165179"/>
    <lineage>
        <taxon>Bacteria</taxon>
        <taxon>Pseudomonadati</taxon>
        <taxon>Bacteroidota</taxon>
        <taxon>Bacteroidia</taxon>
        <taxon>Bacteroidales</taxon>
        <taxon>Prevotellaceae</taxon>
        <taxon>Segatella</taxon>
    </lineage>
</organism>